<reference evidence="3 4" key="1">
    <citation type="submission" date="2018-06" db="EMBL/GenBank/DDBJ databases">
        <authorList>
            <consortium name="Pathogen Informatics"/>
            <person name="Doyle S."/>
        </authorList>
    </citation>
    <scope>NUCLEOTIDE SEQUENCE [LARGE SCALE GENOMIC DNA]</scope>
    <source>
        <strain evidence="2 3">NCTC8849</strain>
        <strain evidence="1 4">NCTC9637</strain>
    </source>
</reference>
<organism evidence="2 3">
    <name type="scientific">Klebsiella pneumoniae</name>
    <dbReference type="NCBI Taxonomy" id="573"/>
    <lineage>
        <taxon>Bacteria</taxon>
        <taxon>Pseudomonadati</taxon>
        <taxon>Pseudomonadota</taxon>
        <taxon>Gammaproteobacteria</taxon>
        <taxon>Enterobacterales</taxon>
        <taxon>Enterobacteriaceae</taxon>
        <taxon>Klebsiella/Raoultella group</taxon>
        <taxon>Klebsiella</taxon>
        <taxon>Klebsiella pneumoniae complex</taxon>
    </lineage>
</organism>
<dbReference type="EMBL" id="UGLB01000002">
    <property type="protein sequence ID" value="STT45530.1"/>
    <property type="molecule type" value="Genomic_DNA"/>
</dbReference>
<dbReference type="AlphaFoldDB" id="A0A060VSB6"/>
<name>A0A060VSB6_KLEPN</name>
<dbReference type="Proteomes" id="UP000254799">
    <property type="component" value="Unassembled WGS sequence"/>
</dbReference>
<evidence type="ECO:0000313" key="4">
    <source>
        <dbReference type="Proteomes" id="UP000255099"/>
    </source>
</evidence>
<sequence length="172" mass="19620">MWYFLQTWPSTKLTCFPQRMETYSCTERKSYLPERCLFASSPVRSLRLVTWLRRALINKAQHTLGSSDRERGRQSLKRIPPSPTSLRLWLGRQCLEVGLLTELCQILFCQTGHFHCGIADNTVLGMVRAIFRVAPRSILLMAVLSCKTDAFLKPFLTSYCVMIIAAAAFALL</sequence>
<accession>A0A060VSB6</accession>
<gene>
    <name evidence="2" type="ORF">NCTC8849_05842</name>
    <name evidence="1" type="ORF">NCTC9637_00375</name>
</gene>
<evidence type="ECO:0000313" key="2">
    <source>
        <dbReference type="EMBL" id="STU47022.1"/>
    </source>
</evidence>
<evidence type="ECO:0000313" key="3">
    <source>
        <dbReference type="Proteomes" id="UP000254799"/>
    </source>
</evidence>
<evidence type="ECO:0000313" key="1">
    <source>
        <dbReference type="EMBL" id="STT45530.1"/>
    </source>
</evidence>
<proteinExistence type="predicted"/>
<dbReference type="EMBL" id="UGLC01000003">
    <property type="protein sequence ID" value="STU47022.1"/>
    <property type="molecule type" value="Genomic_DNA"/>
</dbReference>
<dbReference type="Proteomes" id="UP000255099">
    <property type="component" value="Unassembled WGS sequence"/>
</dbReference>
<protein>
    <submittedName>
        <fullName evidence="2">Uncharacterized protein</fullName>
    </submittedName>
</protein>